<evidence type="ECO:0000256" key="1">
    <source>
        <dbReference type="SAM" id="Coils"/>
    </source>
</evidence>
<evidence type="ECO:0000313" key="2">
    <source>
        <dbReference type="EMBL" id="CAG8817255.1"/>
    </source>
</evidence>
<name>A0A9N9K8K7_9GLOM</name>
<feature type="non-terminal residue" evidence="2">
    <location>
        <position position="1"/>
    </location>
</feature>
<feature type="non-terminal residue" evidence="2">
    <location>
        <position position="79"/>
    </location>
</feature>
<reference evidence="2" key="1">
    <citation type="submission" date="2021-06" db="EMBL/GenBank/DDBJ databases">
        <authorList>
            <person name="Kallberg Y."/>
            <person name="Tangrot J."/>
            <person name="Rosling A."/>
        </authorList>
    </citation>
    <scope>NUCLEOTIDE SEQUENCE</scope>
    <source>
        <strain evidence="2">MA453B</strain>
    </source>
</reference>
<evidence type="ECO:0000313" key="3">
    <source>
        <dbReference type="Proteomes" id="UP000789405"/>
    </source>
</evidence>
<dbReference type="EMBL" id="CAJVPY010054999">
    <property type="protein sequence ID" value="CAG8817255.1"/>
    <property type="molecule type" value="Genomic_DNA"/>
</dbReference>
<comment type="caution">
    <text evidence="2">The sequence shown here is derived from an EMBL/GenBank/DDBJ whole genome shotgun (WGS) entry which is preliminary data.</text>
</comment>
<feature type="coiled-coil region" evidence="1">
    <location>
        <begin position="5"/>
        <end position="76"/>
    </location>
</feature>
<accession>A0A9N9K8K7</accession>
<keyword evidence="3" id="KW-1185">Reference proteome</keyword>
<protein>
    <submittedName>
        <fullName evidence="2">20706_t:CDS:1</fullName>
    </submittedName>
</protein>
<dbReference type="AlphaFoldDB" id="A0A9N9K8K7"/>
<gene>
    <name evidence="2" type="ORF">DERYTH_LOCUS26412</name>
</gene>
<dbReference type="Proteomes" id="UP000789405">
    <property type="component" value="Unassembled WGS sequence"/>
</dbReference>
<keyword evidence="1" id="KW-0175">Coiled coil</keyword>
<organism evidence="2 3">
    <name type="scientific">Dentiscutata erythropus</name>
    <dbReference type="NCBI Taxonomy" id="1348616"/>
    <lineage>
        <taxon>Eukaryota</taxon>
        <taxon>Fungi</taxon>
        <taxon>Fungi incertae sedis</taxon>
        <taxon>Mucoromycota</taxon>
        <taxon>Glomeromycotina</taxon>
        <taxon>Glomeromycetes</taxon>
        <taxon>Diversisporales</taxon>
        <taxon>Gigasporaceae</taxon>
        <taxon>Dentiscutata</taxon>
    </lineage>
</organism>
<proteinExistence type="predicted"/>
<sequence>LVPKYEALRKEKEEFNDTAETEFEKYLDSFLNYLEILIPPTSNNFKNNVKNKTEKLKDKYQKLIDENKKIKESENNFYQ</sequence>